<evidence type="ECO:0000259" key="2">
    <source>
        <dbReference type="Pfam" id="PF14111"/>
    </source>
</evidence>
<dbReference type="Gene3D" id="3.60.10.10">
    <property type="entry name" value="Endonuclease/exonuclease/phosphatase"/>
    <property type="match status" value="1"/>
</dbReference>
<dbReference type="Proteomes" id="UP000596661">
    <property type="component" value="Chromosome 2"/>
</dbReference>
<reference evidence="3" key="2">
    <citation type="submission" date="2021-03" db="UniProtKB">
        <authorList>
            <consortium name="EnsemblPlants"/>
        </authorList>
    </citation>
    <scope>IDENTIFICATION</scope>
</reference>
<dbReference type="InterPro" id="IPR036691">
    <property type="entry name" value="Endo/exonu/phosph_ase_sf"/>
</dbReference>
<dbReference type="PANTHER" id="PTHR31286">
    <property type="entry name" value="GLYCINE-RICH CELL WALL STRUCTURAL PROTEIN 1.8-LIKE"/>
    <property type="match status" value="1"/>
</dbReference>
<organism evidence="3 4">
    <name type="scientific">Cannabis sativa</name>
    <name type="common">Hemp</name>
    <name type="synonym">Marijuana</name>
    <dbReference type="NCBI Taxonomy" id="3483"/>
    <lineage>
        <taxon>Eukaryota</taxon>
        <taxon>Viridiplantae</taxon>
        <taxon>Streptophyta</taxon>
        <taxon>Embryophyta</taxon>
        <taxon>Tracheophyta</taxon>
        <taxon>Spermatophyta</taxon>
        <taxon>Magnoliopsida</taxon>
        <taxon>eudicotyledons</taxon>
        <taxon>Gunneridae</taxon>
        <taxon>Pentapetalae</taxon>
        <taxon>rosids</taxon>
        <taxon>fabids</taxon>
        <taxon>Rosales</taxon>
        <taxon>Cannabaceae</taxon>
        <taxon>Cannabis</taxon>
    </lineage>
</organism>
<dbReference type="PANTHER" id="PTHR31286:SF153">
    <property type="entry name" value="DUF4283 DOMAIN PROTEIN"/>
    <property type="match status" value="1"/>
</dbReference>
<dbReference type="EMBL" id="UZAU01000091">
    <property type="status" value="NOT_ANNOTATED_CDS"/>
    <property type="molecule type" value="Genomic_DNA"/>
</dbReference>
<reference evidence="3" key="1">
    <citation type="submission" date="2018-11" db="EMBL/GenBank/DDBJ databases">
        <authorList>
            <person name="Grassa J C."/>
        </authorList>
    </citation>
    <scope>NUCLEOTIDE SEQUENCE [LARGE SCALE GENOMIC DNA]</scope>
</reference>
<dbReference type="Pfam" id="PF14111">
    <property type="entry name" value="DUF4283"/>
    <property type="match status" value="1"/>
</dbReference>
<dbReference type="EnsemblPlants" id="evm.model.02.189">
    <property type="protein sequence ID" value="cds.evm.model.02.189"/>
    <property type="gene ID" value="evm.TU.02.189"/>
</dbReference>
<dbReference type="OMA" id="FKEEATW"/>
<proteinExistence type="predicted"/>
<evidence type="ECO:0000256" key="1">
    <source>
        <dbReference type="SAM" id="MobiDB-lite"/>
    </source>
</evidence>
<dbReference type="InterPro" id="IPR040256">
    <property type="entry name" value="At4g02000-like"/>
</dbReference>
<evidence type="ECO:0000313" key="4">
    <source>
        <dbReference type="Proteomes" id="UP000596661"/>
    </source>
</evidence>
<dbReference type="Gramene" id="evm.model.02.189">
    <property type="protein sequence ID" value="cds.evm.model.02.189"/>
    <property type="gene ID" value="evm.TU.02.189"/>
</dbReference>
<evidence type="ECO:0000313" key="3">
    <source>
        <dbReference type="EnsemblPlants" id="cds.evm.model.02.189"/>
    </source>
</evidence>
<name>A0A803NVH1_CANSA</name>
<dbReference type="AlphaFoldDB" id="A0A803NVH1"/>
<feature type="domain" description="DUF4283" evidence="2">
    <location>
        <begin position="43"/>
        <end position="122"/>
    </location>
</feature>
<dbReference type="InterPro" id="IPR025558">
    <property type="entry name" value="DUF4283"/>
</dbReference>
<accession>A0A803NVH1</accession>
<keyword evidence="4" id="KW-1185">Reference proteome</keyword>
<sequence length="716" mass="83493">MASSSQHEEDLVDRYAQIQLEEEEGGVLIADEQEKETQAFDDRWCLVGKFLTGRTIDFDVMRHMLASLWQPGKGVYIKELDTNRYLFQFYHELDIQAVIDGSPWTFNRLQLIFHRLNRGEDPRMVRLHKLDMWVQLHDLKYGFMSEWVVKHVGNYIGTFVKTDAKNFVGIWRDYLRVRVTVDIEKPLKRRMKLIKQDGTWIWTTFKYEHVPILYGEWMKAPNRKKNYLIGAQWLRTGREEEEGGGNGGERDRSRGVGSRINDLDSRGSDGVITGGILGNYGITAKETNQREKMKEVVVTTNNESINTEENVLAGQLDDEEIMILENKRRHTTQKGNMEAREEEDSIMSNTEEKRYLEKLRLSFTRWCFFLDSRGKSGGVNLLWKVEEEVTLLGYGSNYIDVSVSIGEQGSWRLTGLYGEPNRSLRHKTWNLMRTLKPRSNLPWCIIGDLNNVASQQDKRGGNPYPNRLIEEAVVTQTLVRTYSLAKLINLEISTSDHCPIHLLVETIERVAVKRFFRFENSWLREPLCFQIVKDIWDLYSNCSVIDKIQYCGEKLIEWGQDFTGNFKDRIKKCKEEMKAWKTGRDLVSIQNYKTAEVKLQEVLLQKEIFWRQRSKQLWLREGDQNSKYFHAMASSRRRNNSISKLKRKDGTWADWSTDLSSVIVDYFSQLFMSSTVDCMEVVRSIPRRVSDEQNNALLAAIEDDEVRKALRDAPTG</sequence>
<dbReference type="SUPFAM" id="SSF56219">
    <property type="entry name" value="DNase I-like"/>
    <property type="match status" value="1"/>
</dbReference>
<feature type="region of interest" description="Disordered" evidence="1">
    <location>
        <begin position="238"/>
        <end position="264"/>
    </location>
</feature>
<protein>
    <recommendedName>
        <fullName evidence="2">DUF4283 domain-containing protein</fullName>
    </recommendedName>
</protein>